<dbReference type="InterPro" id="IPR006311">
    <property type="entry name" value="TAT_signal"/>
</dbReference>
<accession>A0ABV2SD67</accession>
<dbReference type="InterPro" id="IPR052701">
    <property type="entry name" value="GAG_Ulvan_Degrading_Sulfatases"/>
</dbReference>
<gene>
    <name evidence="3" type="ORF">V5J35_000338</name>
</gene>
<evidence type="ECO:0000313" key="4">
    <source>
        <dbReference type="Proteomes" id="UP001549366"/>
    </source>
</evidence>
<dbReference type="InterPro" id="IPR000917">
    <property type="entry name" value="Sulfatase_N"/>
</dbReference>
<dbReference type="Pfam" id="PF00884">
    <property type="entry name" value="Sulfatase"/>
    <property type="match status" value="1"/>
</dbReference>
<feature type="signal peptide" evidence="1">
    <location>
        <begin position="1"/>
        <end position="26"/>
    </location>
</feature>
<dbReference type="Gene3D" id="3.40.720.10">
    <property type="entry name" value="Alkaline Phosphatase, subunit A"/>
    <property type="match status" value="1"/>
</dbReference>
<dbReference type="EMBL" id="JBEWTB010000002">
    <property type="protein sequence ID" value="MET4755146.1"/>
    <property type="molecule type" value="Genomic_DNA"/>
</dbReference>
<reference evidence="3 4" key="1">
    <citation type="submission" date="2024-06" db="EMBL/GenBank/DDBJ databases">
        <title>Genomic Encyclopedia of Type Strains, Phase V (KMG-V): Genome sequencing to study the core and pangenomes of soil and plant-associated prokaryotes.</title>
        <authorList>
            <person name="Whitman W."/>
        </authorList>
    </citation>
    <scope>NUCLEOTIDE SEQUENCE [LARGE SCALE GENOMIC DNA]</scope>
    <source>
        <strain evidence="3 4">NE40</strain>
    </source>
</reference>
<feature type="domain" description="Sulfatase N-terminal" evidence="2">
    <location>
        <begin position="35"/>
        <end position="355"/>
    </location>
</feature>
<dbReference type="PANTHER" id="PTHR43751:SF2">
    <property type="entry name" value="SULFATASE N-TERMINAL DOMAIN-CONTAINING PROTEIN"/>
    <property type="match status" value="1"/>
</dbReference>
<sequence>MKKLFKRTALAATMAGAALAGTGAHAAPAPSAEKPNILVIMADDVGYWNLSTYHQGMMGYDTPNIDRIAQEGALFTDWYAQQSSTAGRSAFVLGQMPYRTGLTKVGMPGADRGISEEDPTMAQMLRDLGYTTGQFGKNHLGDRDEFLPTNHGFDEFFGNLYHLNAEEEPEMPDYPDTVARPRGVIRSSADGKIEDTGPLTRKRMETVDAEFLGATKEFIEGAVKEDKPFFAWFNPSRMHHFTHLSEKYEGISGNGLYADGMRELDDYVGELLDQLEELGVDDNTIVMFTTDNGFQLMAWPDAGMSPFRGEKNTGWEGGFRVPALMKWPGTIEPGSRFGDIVSHEDMFPTLLSAAGNPNIKQQLLDGYKSSNGKEYNVHLDGYDMTNYFAGKEEKGPRDQFWYFSDDGDLLAVRNERFKIHFMIQEAENGQDVWRRPFTRLRGPRMYDLKIDPFERADKGWGYEEWYQKRLYHMFDIMGKMQPTIESFAEYPQRMTPASFTIDDALEAMNRMNQMSVNR</sequence>
<dbReference type="PANTHER" id="PTHR43751">
    <property type="entry name" value="SULFATASE"/>
    <property type="match status" value="1"/>
</dbReference>
<organism evidence="3 4">
    <name type="scientific">Endozoicomonas lisbonensis</name>
    <dbReference type="NCBI Taxonomy" id="3120522"/>
    <lineage>
        <taxon>Bacteria</taxon>
        <taxon>Pseudomonadati</taxon>
        <taxon>Pseudomonadota</taxon>
        <taxon>Gammaproteobacteria</taxon>
        <taxon>Oceanospirillales</taxon>
        <taxon>Endozoicomonadaceae</taxon>
        <taxon>Endozoicomonas</taxon>
    </lineage>
</organism>
<feature type="chain" id="PRO_5047261912" evidence="1">
    <location>
        <begin position="27"/>
        <end position="518"/>
    </location>
</feature>
<dbReference type="PROSITE" id="PS51318">
    <property type="entry name" value="TAT"/>
    <property type="match status" value="1"/>
</dbReference>
<dbReference type="CDD" id="cd16142">
    <property type="entry name" value="ARS_like"/>
    <property type="match status" value="1"/>
</dbReference>
<evidence type="ECO:0000256" key="1">
    <source>
        <dbReference type="SAM" id="SignalP"/>
    </source>
</evidence>
<dbReference type="InterPro" id="IPR017850">
    <property type="entry name" value="Alkaline_phosphatase_core_sf"/>
</dbReference>
<keyword evidence="1" id="KW-0732">Signal</keyword>
<dbReference type="SUPFAM" id="SSF53649">
    <property type="entry name" value="Alkaline phosphatase-like"/>
    <property type="match status" value="1"/>
</dbReference>
<dbReference type="Proteomes" id="UP001549366">
    <property type="component" value="Unassembled WGS sequence"/>
</dbReference>
<protein>
    <submittedName>
        <fullName evidence="3">Arylsulfatase A-like enzyme</fullName>
    </submittedName>
</protein>
<keyword evidence="4" id="KW-1185">Reference proteome</keyword>
<dbReference type="Gene3D" id="3.30.1120.10">
    <property type="match status" value="1"/>
</dbReference>
<name>A0ABV2SD67_9GAMM</name>
<comment type="caution">
    <text evidence="3">The sequence shown here is derived from an EMBL/GenBank/DDBJ whole genome shotgun (WGS) entry which is preliminary data.</text>
</comment>
<dbReference type="RefSeq" id="WP_354009600.1">
    <property type="nucleotide sequence ID" value="NZ_JBEWTA010000001.1"/>
</dbReference>
<evidence type="ECO:0000313" key="3">
    <source>
        <dbReference type="EMBL" id="MET4755146.1"/>
    </source>
</evidence>
<proteinExistence type="predicted"/>
<evidence type="ECO:0000259" key="2">
    <source>
        <dbReference type="Pfam" id="PF00884"/>
    </source>
</evidence>